<proteinExistence type="predicted"/>
<dbReference type="EMBL" id="JAMZIH010007295">
    <property type="protein sequence ID" value="KAJ1673170.1"/>
    <property type="molecule type" value="Genomic_DNA"/>
</dbReference>
<protein>
    <submittedName>
        <fullName evidence="1">Uncharacterized protein</fullName>
    </submittedName>
</protein>
<organism evidence="1 2">
    <name type="scientific">Spiromyces aspiralis</name>
    <dbReference type="NCBI Taxonomy" id="68401"/>
    <lineage>
        <taxon>Eukaryota</taxon>
        <taxon>Fungi</taxon>
        <taxon>Fungi incertae sedis</taxon>
        <taxon>Zoopagomycota</taxon>
        <taxon>Kickxellomycotina</taxon>
        <taxon>Kickxellomycetes</taxon>
        <taxon>Kickxellales</taxon>
        <taxon>Kickxellaceae</taxon>
        <taxon>Spiromyces</taxon>
    </lineage>
</organism>
<feature type="non-terminal residue" evidence="1">
    <location>
        <position position="1"/>
    </location>
</feature>
<evidence type="ECO:0000313" key="1">
    <source>
        <dbReference type="EMBL" id="KAJ1673170.1"/>
    </source>
</evidence>
<keyword evidence="2" id="KW-1185">Reference proteome</keyword>
<sequence>YLYNFPNIDIHTASNQVEEAQLLASRFAPDRVSFSKITDVGPGSAELDAAKDASVTILNEIGLDPGIDHCSAMQMIERLKAKGHELTSFISFCGGLVTPENSDNPLGYKFSWFPRGVLTAGLNPAQFKLRNRVVKIANNQLLKSYFPNIPIYKGFAMEGLANRDSLGYADVYGLNLDKLDTMLRGTLRYRGYSELMEAFRCLG</sequence>
<accession>A0ACC1HAZ5</accession>
<feature type="non-terminal residue" evidence="1">
    <location>
        <position position="203"/>
    </location>
</feature>
<comment type="caution">
    <text evidence="1">The sequence shown here is derived from an EMBL/GenBank/DDBJ whole genome shotgun (WGS) entry which is preliminary data.</text>
</comment>
<evidence type="ECO:0000313" key="2">
    <source>
        <dbReference type="Proteomes" id="UP001145114"/>
    </source>
</evidence>
<dbReference type="Proteomes" id="UP001145114">
    <property type="component" value="Unassembled WGS sequence"/>
</dbReference>
<reference evidence="1" key="1">
    <citation type="submission" date="2022-06" db="EMBL/GenBank/DDBJ databases">
        <title>Phylogenomic reconstructions and comparative analyses of Kickxellomycotina fungi.</title>
        <authorList>
            <person name="Reynolds N.K."/>
            <person name="Stajich J.E."/>
            <person name="Barry K."/>
            <person name="Grigoriev I.V."/>
            <person name="Crous P."/>
            <person name="Smith M.E."/>
        </authorList>
    </citation>
    <scope>NUCLEOTIDE SEQUENCE</scope>
    <source>
        <strain evidence="1">RSA 2271</strain>
    </source>
</reference>
<gene>
    <name evidence="1" type="ORF">EV182_005759</name>
</gene>
<name>A0ACC1HAZ5_9FUNG</name>